<keyword evidence="7" id="KW-0482">Metalloprotease</keyword>
<feature type="chain" id="PRO_5022113604" evidence="9">
    <location>
        <begin position="19"/>
        <end position="738"/>
    </location>
</feature>
<evidence type="ECO:0000256" key="6">
    <source>
        <dbReference type="ARBA" id="ARBA00022833"/>
    </source>
</evidence>
<dbReference type="EMBL" id="VLPL01000003">
    <property type="protein sequence ID" value="TSJ45418.1"/>
    <property type="molecule type" value="Genomic_DNA"/>
</dbReference>
<organism evidence="11 12">
    <name type="scientific">Fluviicola chungangensis</name>
    <dbReference type="NCBI Taxonomy" id="2597671"/>
    <lineage>
        <taxon>Bacteria</taxon>
        <taxon>Pseudomonadati</taxon>
        <taxon>Bacteroidota</taxon>
        <taxon>Flavobacteriia</taxon>
        <taxon>Flavobacteriales</taxon>
        <taxon>Crocinitomicaceae</taxon>
        <taxon>Fluviicola</taxon>
    </lineage>
</organism>
<dbReference type="GO" id="GO:0046872">
    <property type="term" value="F:metal ion binding"/>
    <property type="evidence" value="ECO:0007669"/>
    <property type="project" value="UniProtKB-KW"/>
</dbReference>
<dbReference type="InterPro" id="IPR026444">
    <property type="entry name" value="Secre_tail"/>
</dbReference>
<dbReference type="PROSITE" id="PS50093">
    <property type="entry name" value="PKD"/>
    <property type="match status" value="1"/>
</dbReference>
<keyword evidence="12" id="KW-1185">Reference proteome</keyword>
<evidence type="ECO:0000256" key="2">
    <source>
        <dbReference type="ARBA" id="ARBA00022670"/>
    </source>
</evidence>
<dbReference type="Pfam" id="PF18962">
    <property type="entry name" value="Por_Secre_tail"/>
    <property type="match status" value="1"/>
</dbReference>
<keyword evidence="5" id="KW-0378">Hydrolase</keyword>
<keyword evidence="3" id="KW-0479">Metal-binding</keyword>
<evidence type="ECO:0000256" key="9">
    <source>
        <dbReference type="SAM" id="SignalP"/>
    </source>
</evidence>
<keyword evidence="4 9" id="KW-0732">Signal</keyword>
<feature type="domain" description="PKD" evidence="10">
    <location>
        <begin position="330"/>
        <end position="416"/>
    </location>
</feature>
<dbReference type="SUPFAM" id="SSF55486">
    <property type="entry name" value="Metalloproteases ('zincins'), catalytic domain"/>
    <property type="match status" value="1"/>
</dbReference>
<evidence type="ECO:0000313" key="11">
    <source>
        <dbReference type="EMBL" id="TSJ45418.1"/>
    </source>
</evidence>
<dbReference type="Gene3D" id="2.60.40.10">
    <property type="entry name" value="Immunoglobulins"/>
    <property type="match status" value="1"/>
</dbReference>
<name>A0A556N011_9FLAO</name>
<evidence type="ECO:0000256" key="5">
    <source>
        <dbReference type="ARBA" id="ARBA00022801"/>
    </source>
</evidence>
<proteinExistence type="inferred from homology"/>
<protein>
    <submittedName>
        <fullName evidence="11">T9SS type A sorting domain-containing protein</fullName>
    </submittedName>
</protein>
<dbReference type="OrthoDB" id="6278496at2"/>
<keyword evidence="2" id="KW-0645">Protease</keyword>
<keyword evidence="8" id="KW-1015">Disulfide bond</keyword>
<evidence type="ECO:0000256" key="8">
    <source>
        <dbReference type="ARBA" id="ARBA00023157"/>
    </source>
</evidence>
<dbReference type="Gene3D" id="3.40.390.10">
    <property type="entry name" value="Collagenase (Catalytic Domain)"/>
    <property type="match status" value="1"/>
</dbReference>
<evidence type="ECO:0000256" key="7">
    <source>
        <dbReference type="ARBA" id="ARBA00023049"/>
    </source>
</evidence>
<comment type="similarity">
    <text evidence="1">Belongs to the peptidase M43B family.</text>
</comment>
<dbReference type="Proteomes" id="UP000316008">
    <property type="component" value="Unassembled WGS sequence"/>
</dbReference>
<sequence length="738" mass="81417">MKTILLFFALFLLNYSFAQTGNCGTDGMHRDLINRLPGYEEKVNQNNRNLYEFLISGSGNEQEKTTYTIPIVFHIMHQGGPENIPDATVIQAVDQLNQRFQNSGPYFDASGHPADIQFCLASVDPWGNPTTGITHDYSSILTLNYYDYVQDWTFKTQNRWNPLLYLNVWTVGNISVDPFQNPLGVGGYGTFPGSPIETDGIVGRYNLFANNSSLLTHEVGHYLNLYHTFSNDCTNFNCMTDGDRVCDTPPDMSNDNTLCQGNSCSTEMSDTSGFNPFTSDVQDLPNYMDYTSCPLSFTQGQVNRMQAALTLLRSTLLQSNGCGMHPGGTVPVASFTVDSSAFCKGTGKYGFHSTGANCLYAAWDFDGNGTIDTVGEQVVHQFAGSGIYHVKLYVSGYGGSDTLTQTIYAFVAPTPYYPISGSISGTSLDPILHIPYACIGAQISMGGVPGMSSYQWSNGATTQNSVFNIDSTTELSLTVTTSSGEQLHSCQPFKIGVNPRIHLSIDVGADTVACGELVVLRWYPIPYWFPATNTWYRNGNWFSENQTVLSNYGTPAGDQLVWVANNVDPIGCITNSDTAHFYVRDHIPVSLSFDGTTLRTSHDCIANIWYRDGVQITGSDSSLLVTQNGCYWSKCIDCAYSTTDTICITNLSLNEYLADTEIQLFPNPFSKTLTIRFSIPQQNTRIELLDPTGKLIQQAIMNGSDFSLKRENLADGAYLIRVYNDLTHLNQVEFVVIE</sequence>
<evidence type="ECO:0000256" key="3">
    <source>
        <dbReference type="ARBA" id="ARBA00022723"/>
    </source>
</evidence>
<dbReference type="InterPro" id="IPR013783">
    <property type="entry name" value="Ig-like_fold"/>
</dbReference>
<dbReference type="InterPro" id="IPR000601">
    <property type="entry name" value="PKD_dom"/>
</dbReference>
<dbReference type="InterPro" id="IPR008754">
    <property type="entry name" value="Peptidase_M43"/>
</dbReference>
<evidence type="ECO:0000256" key="4">
    <source>
        <dbReference type="ARBA" id="ARBA00022729"/>
    </source>
</evidence>
<dbReference type="SUPFAM" id="SSF49299">
    <property type="entry name" value="PKD domain"/>
    <property type="match status" value="1"/>
</dbReference>
<gene>
    <name evidence="11" type="ORF">FO442_06600</name>
</gene>
<reference evidence="11 12" key="1">
    <citation type="submission" date="2019-07" db="EMBL/GenBank/DDBJ databases">
        <authorList>
            <person name="Huq M.A."/>
        </authorList>
    </citation>
    <scope>NUCLEOTIDE SEQUENCE [LARGE SCALE GENOMIC DNA]</scope>
    <source>
        <strain evidence="11 12">MAH-3</strain>
    </source>
</reference>
<dbReference type="InterPro" id="IPR024079">
    <property type="entry name" value="MetalloPept_cat_dom_sf"/>
</dbReference>
<dbReference type="Pfam" id="PF05572">
    <property type="entry name" value="Peptidase_M43"/>
    <property type="match status" value="1"/>
</dbReference>
<feature type="signal peptide" evidence="9">
    <location>
        <begin position="1"/>
        <end position="18"/>
    </location>
</feature>
<keyword evidence="6" id="KW-0862">Zinc</keyword>
<evidence type="ECO:0000256" key="1">
    <source>
        <dbReference type="ARBA" id="ARBA00008721"/>
    </source>
</evidence>
<dbReference type="GO" id="GO:0008237">
    <property type="term" value="F:metallopeptidase activity"/>
    <property type="evidence" value="ECO:0007669"/>
    <property type="project" value="UniProtKB-KW"/>
</dbReference>
<dbReference type="GO" id="GO:0006508">
    <property type="term" value="P:proteolysis"/>
    <property type="evidence" value="ECO:0007669"/>
    <property type="project" value="UniProtKB-KW"/>
</dbReference>
<dbReference type="AlphaFoldDB" id="A0A556N011"/>
<accession>A0A556N011</accession>
<dbReference type="RefSeq" id="WP_144332375.1">
    <property type="nucleotide sequence ID" value="NZ_VLPL01000003.1"/>
</dbReference>
<dbReference type="PANTHER" id="PTHR47466">
    <property type="match status" value="1"/>
</dbReference>
<evidence type="ECO:0000259" key="10">
    <source>
        <dbReference type="PROSITE" id="PS50093"/>
    </source>
</evidence>
<dbReference type="InterPro" id="IPR035986">
    <property type="entry name" value="PKD_dom_sf"/>
</dbReference>
<dbReference type="NCBIfam" id="TIGR04183">
    <property type="entry name" value="Por_Secre_tail"/>
    <property type="match status" value="1"/>
</dbReference>
<dbReference type="PANTHER" id="PTHR47466:SF1">
    <property type="entry name" value="METALLOPROTEASE MEP1 (AFU_ORTHOLOGUE AFUA_1G07730)-RELATED"/>
    <property type="match status" value="1"/>
</dbReference>
<evidence type="ECO:0000313" key="12">
    <source>
        <dbReference type="Proteomes" id="UP000316008"/>
    </source>
</evidence>
<comment type="caution">
    <text evidence="11">The sequence shown here is derived from an EMBL/GenBank/DDBJ whole genome shotgun (WGS) entry which is preliminary data.</text>
</comment>